<evidence type="ECO:0000313" key="3">
    <source>
        <dbReference type="Proteomes" id="UP000747110"/>
    </source>
</evidence>
<dbReference type="AlphaFoldDB" id="A0A8J4CEQ7"/>
<gene>
    <name evidence="2" type="ORF">Vretifemale_8150</name>
</gene>
<feature type="transmembrane region" description="Helical" evidence="1">
    <location>
        <begin position="150"/>
        <end position="170"/>
    </location>
</feature>
<protein>
    <recommendedName>
        <fullName evidence="4">Reverse transcriptase domain-containing protein</fullName>
    </recommendedName>
</protein>
<comment type="caution">
    <text evidence="2">The sequence shown here is derived from an EMBL/GenBank/DDBJ whole genome shotgun (WGS) entry which is preliminary data.</text>
</comment>
<proteinExistence type="predicted"/>
<feature type="transmembrane region" description="Helical" evidence="1">
    <location>
        <begin position="21"/>
        <end position="37"/>
    </location>
</feature>
<dbReference type="InterPro" id="IPR043128">
    <property type="entry name" value="Rev_trsase/Diguanyl_cyclase"/>
</dbReference>
<evidence type="ECO:0008006" key="4">
    <source>
        <dbReference type="Google" id="ProtNLM"/>
    </source>
</evidence>
<keyword evidence="1" id="KW-0812">Transmembrane</keyword>
<dbReference type="Proteomes" id="UP000747110">
    <property type="component" value="Unassembled WGS sequence"/>
</dbReference>
<keyword evidence="1" id="KW-0472">Membrane</keyword>
<dbReference type="Gene3D" id="3.30.70.270">
    <property type="match status" value="1"/>
</dbReference>
<dbReference type="SUPFAM" id="SSF56672">
    <property type="entry name" value="DNA/RNA polymerases"/>
    <property type="match status" value="1"/>
</dbReference>
<reference evidence="2" key="1">
    <citation type="journal article" date="2021" name="Proc. Natl. Acad. Sci. U.S.A.">
        <title>Three genomes in the algal genus Volvox reveal the fate of a haploid sex-determining region after a transition to homothallism.</title>
        <authorList>
            <person name="Yamamoto K."/>
            <person name="Hamaji T."/>
            <person name="Kawai-Toyooka H."/>
            <person name="Matsuzaki R."/>
            <person name="Takahashi F."/>
            <person name="Nishimura Y."/>
            <person name="Kawachi M."/>
            <person name="Noguchi H."/>
            <person name="Minakuchi Y."/>
            <person name="Umen J.G."/>
            <person name="Toyoda A."/>
            <person name="Nozaki H."/>
        </authorList>
    </citation>
    <scope>NUCLEOTIDE SEQUENCE</scope>
    <source>
        <strain evidence="2">NIES-3786</strain>
    </source>
</reference>
<dbReference type="Gene3D" id="3.10.10.10">
    <property type="entry name" value="HIV Type 1 Reverse Transcriptase, subunit A, domain 1"/>
    <property type="match status" value="1"/>
</dbReference>
<name>A0A8J4CEQ7_9CHLO</name>
<evidence type="ECO:0000313" key="2">
    <source>
        <dbReference type="EMBL" id="GIL78738.1"/>
    </source>
</evidence>
<keyword evidence="1" id="KW-1133">Transmembrane helix</keyword>
<evidence type="ECO:0000256" key="1">
    <source>
        <dbReference type="SAM" id="Phobius"/>
    </source>
</evidence>
<dbReference type="OrthoDB" id="534186at2759"/>
<sequence>MRGRLRAKYAFGWAKFVRNPLVLSWILVGFPLMWQGSPPAPFPGRNHGSTREHASFVGEAISELVRTCTALRVDYTQHCVLPLGIAVRADGKKHLILDARYLNAHVVTPGFKYETLSNLQHVVQPNDYAFSIDFKSGYHTITYVDMDPKIWTYFFNGMAPFTFYAVAFWLSPSMLGIHKISA</sequence>
<dbReference type="EMBL" id="BNCP01000014">
    <property type="protein sequence ID" value="GIL78738.1"/>
    <property type="molecule type" value="Genomic_DNA"/>
</dbReference>
<keyword evidence="3" id="KW-1185">Reference proteome</keyword>
<dbReference type="InterPro" id="IPR043502">
    <property type="entry name" value="DNA/RNA_pol_sf"/>
</dbReference>
<organism evidence="2 3">
    <name type="scientific">Volvox reticuliferus</name>
    <dbReference type="NCBI Taxonomy" id="1737510"/>
    <lineage>
        <taxon>Eukaryota</taxon>
        <taxon>Viridiplantae</taxon>
        <taxon>Chlorophyta</taxon>
        <taxon>core chlorophytes</taxon>
        <taxon>Chlorophyceae</taxon>
        <taxon>CS clade</taxon>
        <taxon>Chlamydomonadales</taxon>
        <taxon>Volvocaceae</taxon>
        <taxon>Volvox</taxon>
    </lineage>
</organism>
<accession>A0A8J4CEQ7</accession>